<keyword evidence="6" id="KW-1185">Reference proteome</keyword>
<accession>A0A9X5E3Y7</accession>
<gene>
    <name evidence="5" type="ORF">QH73_0008600</name>
</gene>
<evidence type="ECO:0000313" key="6">
    <source>
        <dbReference type="Proteomes" id="UP000031532"/>
    </source>
</evidence>
<feature type="domain" description="Cyanobacterial aminoacyl-tRNA synthetase CAAD" evidence="4">
    <location>
        <begin position="52"/>
        <end position="129"/>
    </location>
</feature>
<feature type="region of interest" description="Disordered" evidence="2">
    <location>
        <begin position="1"/>
        <end position="26"/>
    </location>
</feature>
<keyword evidence="3" id="KW-0812">Transmembrane</keyword>
<keyword evidence="3" id="KW-1133">Transmembrane helix</keyword>
<comment type="caution">
    <text evidence="5">The sequence shown here is derived from an EMBL/GenBank/DDBJ whole genome shotgun (WGS) entry which is preliminary data.</text>
</comment>
<dbReference type="PANTHER" id="PTHR33222:SF4">
    <property type="entry name" value="PROTEIN CURVATURE THYLAKOID 1A, CHLOROPLASTIC"/>
    <property type="match status" value="1"/>
</dbReference>
<evidence type="ECO:0000256" key="3">
    <source>
        <dbReference type="SAM" id="Phobius"/>
    </source>
</evidence>
<reference evidence="5 6" key="1">
    <citation type="journal article" date="2015" name="Genome Announc.">
        <title>Draft Genome Sequence of the Terrestrial Cyanobacterium Scytonema millei VB511283, Isolated from Eastern India.</title>
        <authorList>
            <person name="Sen D."/>
            <person name="Chandrababunaidu M.M."/>
            <person name="Singh D."/>
            <person name="Sanghi N."/>
            <person name="Ghorai A."/>
            <person name="Mishra G.P."/>
            <person name="Madduluri M."/>
            <person name="Adhikary S.P."/>
            <person name="Tripathy S."/>
        </authorList>
    </citation>
    <scope>NUCLEOTIDE SEQUENCE [LARGE SCALE GENOMIC DNA]</scope>
    <source>
        <strain evidence="5 6">VB511283</strain>
    </source>
</reference>
<sequence length="131" mass="14953">MQQTEYMTDTSEVREASESTSLTTSSTAKQLQMQGRQIGNNIVAFFTELPKHVGSFWQQYKQPITNILLILLGLIAVRVLFAVLAALNSIPLLAPTFQLIGIFYSVWFIYRYLRTKSNREELASKLQSLFE</sequence>
<feature type="transmembrane region" description="Helical" evidence="3">
    <location>
        <begin position="67"/>
        <end position="86"/>
    </location>
</feature>
<dbReference type="Proteomes" id="UP000031532">
    <property type="component" value="Unassembled WGS sequence"/>
</dbReference>
<feature type="compositionally biased region" description="Polar residues" evidence="2">
    <location>
        <begin position="1"/>
        <end position="10"/>
    </location>
</feature>
<name>A0A9X5E3Y7_9CYAN</name>
<keyword evidence="3" id="KW-0472">Membrane</keyword>
<dbReference type="OrthoDB" id="459910at2"/>
<evidence type="ECO:0000256" key="2">
    <source>
        <dbReference type="SAM" id="MobiDB-lite"/>
    </source>
</evidence>
<dbReference type="GO" id="GO:0016020">
    <property type="term" value="C:membrane"/>
    <property type="evidence" value="ECO:0007669"/>
    <property type="project" value="UniProtKB-SubCell"/>
</dbReference>
<organism evidence="5 6">
    <name type="scientific">Scytonema millei VB511283</name>
    <dbReference type="NCBI Taxonomy" id="1245923"/>
    <lineage>
        <taxon>Bacteria</taxon>
        <taxon>Bacillati</taxon>
        <taxon>Cyanobacteriota</taxon>
        <taxon>Cyanophyceae</taxon>
        <taxon>Nostocales</taxon>
        <taxon>Scytonemataceae</taxon>
        <taxon>Scytonema</taxon>
    </lineage>
</organism>
<feature type="transmembrane region" description="Helical" evidence="3">
    <location>
        <begin position="92"/>
        <end position="110"/>
    </location>
</feature>
<evidence type="ECO:0000259" key="4">
    <source>
        <dbReference type="Pfam" id="PF14159"/>
    </source>
</evidence>
<dbReference type="PANTHER" id="PTHR33222">
    <property type="match status" value="1"/>
</dbReference>
<evidence type="ECO:0000256" key="1">
    <source>
        <dbReference type="ARBA" id="ARBA00004141"/>
    </source>
</evidence>
<proteinExistence type="predicted"/>
<dbReference type="AlphaFoldDB" id="A0A9X5E3Y7"/>
<dbReference type="RefSeq" id="WP_039716746.1">
    <property type="nucleotide sequence ID" value="NZ_JTJC03000002.1"/>
</dbReference>
<dbReference type="EMBL" id="JTJC03000002">
    <property type="protein sequence ID" value="NHC34717.1"/>
    <property type="molecule type" value="Genomic_DNA"/>
</dbReference>
<dbReference type="GO" id="GO:0009579">
    <property type="term" value="C:thylakoid"/>
    <property type="evidence" value="ECO:0007669"/>
    <property type="project" value="InterPro"/>
</dbReference>
<dbReference type="Pfam" id="PF14159">
    <property type="entry name" value="CAAD"/>
    <property type="match status" value="1"/>
</dbReference>
<dbReference type="InterPro" id="IPR025564">
    <property type="entry name" value="CAAD_dom"/>
</dbReference>
<dbReference type="InterPro" id="IPR033344">
    <property type="entry name" value="CURT1"/>
</dbReference>
<evidence type="ECO:0000313" key="5">
    <source>
        <dbReference type="EMBL" id="NHC34717.1"/>
    </source>
</evidence>
<protein>
    <recommendedName>
        <fullName evidence="4">Cyanobacterial aminoacyl-tRNA synthetase CAAD domain-containing protein</fullName>
    </recommendedName>
</protein>
<comment type="subcellular location">
    <subcellularLocation>
        <location evidence="1">Membrane</location>
        <topology evidence="1">Multi-pass membrane protein</topology>
    </subcellularLocation>
</comment>